<name>A0ABN7SPT0_OIKDI</name>
<reference evidence="2 3" key="1">
    <citation type="submission" date="2021-04" db="EMBL/GenBank/DDBJ databases">
        <authorList>
            <person name="Bliznina A."/>
        </authorList>
    </citation>
    <scope>NUCLEOTIDE SEQUENCE [LARGE SCALE GENOMIC DNA]</scope>
</reference>
<organism evidence="2 3">
    <name type="scientific">Oikopleura dioica</name>
    <name type="common">Tunicate</name>
    <dbReference type="NCBI Taxonomy" id="34765"/>
    <lineage>
        <taxon>Eukaryota</taxon>
        <taxon>Metazoa</taxon>
        <taxon>Chordata</taxon>
        <taxon>Tunicata</taxon>
        <taxon>Appendicularia</taxon>
        <taxon>Copelata</taxon>
        <taxon>Oikopleuridae</taxon>
        <taxon>Oikopleura</taxon>
    </lineage>
</organism>
<sequence>MENILMFGSVPKLCDFGLTTDLSGRRGVFQMGYVRRGSQRMSPRLYAGSPGFAAQQQISTGMFAFHSLWIFLSCDWWTAWTLLYKPVTQIEWHKIDKIVKINVDELISRFRQNVFDNHLSNDKQKKDKIPQVTKTLKELFKFVSPRKNQNQSHDLINMVGSDLLSLPKENDCNPAKIAKLESSFAKLAISLDKINYKLELQKEKIEKETEDLKNRIISDAMNTFGQNVRTHTEMLEYECAIARLTEHLDGLNLHQLRIFARDCLNPTESSKSTAPSDHRRLDLSSRGVSQLIPQEDNDKREDKNVKGLMQDKQERCIAHFIEMGFDEHDVNLAFEVCEGDSNQMFDLLTSLTEFNS</sequence>
<evidence type="ECO:0000313" key="2">
    <source>
        <dbReference type="EMBL" id="CAG5104734.1"/>
    </source>
</evidence>
<accession>A0ABN7SPT0</accession>
<feature type="compositionally biased region" description="Polar residues" evidence="1">
    <location>
        <begin position="266"/>
        <end position="275"/>
    </location>
</feature>
<dbReference type="Gene3D" id="1.10.510.10">
    <property type="entry name" value="Transferase(Phosphotransferase) domain 1"/>
    <property type="match status" value="1"/>
</dbReference>
<dbReference type="EMBL" id="OU015566">
    <property type="protein sequence ID" value="CAG5104734.1"/>
    <property type="molecule type" value="Genomic_DNA"/>
</dbReference>
<evidence type="ECO:0000313" key="3">
    <source>
        <dbReference type="Proteomes" id="UP001158576"/>
    </source>
</evidence>
<evidence type="ECO:0000256" key="1">
    <source>
        <dbReference type="SAM" id="MobiDB-lite"/>
    </source>
</evidence>
<gene>
    <name evidence="2" type="ORF">OKIOD_LOCUS10258</name>
</gene>
<feature type="region of interest" description="Disordered" evidence="1">
    <location>
        <begin position="266"/>
        <end position="304"/>
    </location>
</feature>
<keyword evidence="3" id="KW-1185">Reference proteome</keyword>
<dbReference type="Proteomes" id="UP001158576">
    <property type="component" value="Chromosome 1"/>
</dbReference>
<protein>
    <submittedName>
        <fullName evidence="2">Oidioi.mRNA.OKI2018_I69.chr1.g1493.t2.cds</fullName>
    </submittedName>
</protein>
<proteinExistence type="predicted"/>